<proteinExistence type="predicted"/>
<feature type="transmembrane region" description="Helical" evidence="7">
    <location>
        <begin position="241"/>
        <end position="266"/>
    </location>
</feature>
<dbReference type="PANTHER" id="PTHR43045:SF1">
    <property type="entry name" value="SHIKIMATE TRANSPORTER"/>
    <property type="match status" value="1"/>
</dbReference>
<feature type="transmembrane region" description="Helical" evidence="7">
    <location>
        <begin position="307"/>
        <end position="326"/>
    </location>
</feature>
<dbReference type="PROSITE" id="PS50850">
    <property type="entry name" value="MFS"/>
    <property type="match status" value="1"/>
</dbReference>
<feature type="transmembrane region" description="Helical" evidence="7">
    <location>
        <begin position="369"/>
        <end position="391"/>
    </location>
</feature>
<feature type="transmembrane region" description="Helical" evidence="7">
    <location>
        <begin position="12"/>
        <end position="35"/>
    </location>
</feature>
<dbReference type="OrthoDB" id="9783227at2"/>
<dbReference type="PANTHER" id="PTHR43045">
    <property type="entry name" value="SHIKIMATE TRANSPORTER"/>
    <property type="match status" value="1"/>
</dbReference>
<feature type="transmembrane region" description="Helical" evidence="7">
    <location>
        <begin position="332"/>
        <end position="357"/>
    </location>
</feature>
<feature type="transmembrane region" description="Helical" evidence="7">
    <location>
        <begin position="108"/>
        <end position="129"/>
    </location>
</feature>
<evidence type="ECO:0000256" key="5">
    <source>
        <dbReference type="ARBA" id="ARBA00022989"/>
    </source>
</evidence>
<evidence type="ECO:0000256" key="2">
    <source>
        <dbReference type="ARBA" id="ARBA00022448"/>
    </source>
</evidence>
<dbReference type="KEGG" id="taci:TDSAC_1235"/>
<feature type="transmembrane region" description="Helical" evidence="7">
    <location>
        <begin position="403"/>
        <end position="421"/>
    </location>
</feature>
<evidence type="ECO:0000256" key="4">
    <source>
        <dbReference type="ARBA" id="ARBA00022692"/>
    </source>
</evidence>
<dbReference type="RefSeq" id="WP_108309369.1">
    <property type="nucleotide sequence ID" value="NZ_CP020921.1"/>
</dbReference>
<dbReference type="EMBL" id="CP020921">
    <property type="protein sequence ID" value="AWB10577.1"/>
    <property type="molecule type" value="Genomic_DNA"/>
</dbReference>
<dbReference type="InterPro" id="IPR011701">
    <property type="entry name" value="MFS"/>
</dbReference>
<keyword evidence="10" id="KW-1185">Reference proteome</keyword>
<evidence type="ECO:0000256" key="3">
    <source>
        <dbReference type="ARBA" id="ARBA00022475"/>
    </source>
</evidence>
<evidence type="ECO:0000313" key="10">
    <source>
        <dbReference type="Proteomes" id="UP000244792"/>
    </source>
</evidence>
<dbReference type="InterPro" id="IPR005829">
    <property type="entry name" value="Sugar_transporter_CS"/>
</dbReference>
<keyword evidence="3" id="KW-1003">Cell membrane</keyword>
<dbReference type="PROSITE" id="PS00216">
    <property type="entry name" value="SUGAR_TRANSPORT_1"/>
    <property type="match status" value="1"/>
</dbReference>
<dbReference type="InterPro" id="IPR036259">
    <property type="entry name" value="MFS_trans_sf"/>
</dbReference>
<feature type="domain" description="Major facilitator superfamily (MFS) profile" evidence="8">
    <location>
        <begin position="13"/>
        <end position="425"/>
    </location>
</feature>
<evidence type="ECO:0000256" key="1">
    <source>
        <dbReference type="ARBA" id="ARBA00004651"/>
    </source>
</evidence>
<feature type="transmembrane region" description="Helical" evidence="7">
    <location>
        <begin position="150"/>
        <end position="176"/>
    </location>
</feature>
<dbReference type="SUPFAM" id="SSF103473">
    <property type="entry name" value="MFS general substrate transporter"/>
    <property type="match status" value="1"/>
</dbReference>
<dbReference type="GO" id="GO:0005886">
    <property type="term" value="C:plasma membrane"/>
    <property type="evidence" value="ECO:0007669"/>
    <property type="project" value="UniProtKB-SubCell"/>
</dbReference>
<keyword evidence="4 7" id="KW-0812">Transmembrane</keyword>
<dbReference type="Gene3D" id="1.20.1250.20">
    <property type="entry name" value="MFS general substrate transporter like domains"/>
    <property type="match status" value="2"/>
</dbReference>
<dbReference type="PROSITE" id="PS00217">
    <property type="entry name" value="SUGAR_TRANSPORT_2"/>
    <property type="match status" value="1"/>
</dbReference>
<organism evidence="9 10">
    <name type="scientific">Thermodesulfobium acidiphilum</name>
    <dbReference type="NCBI Taxonomy" id="1794699"/>
    <lineage>
        <taxon>Bacteria</taxon>
        <taxon>Pseudomonadati</taxon>
        <taxon>Thermodesulfobiota</taxon>
        <taxon>Thermodesulfobiia</taxon>
        <taxon>Thermodesulfobiales</taxon>
        <taxon>Thermodesulfobiaceae</taxon>
        <taxon>Thermodesulfobium</taxon>
    </lineage>
</organism>
<dbReference type="Pfam" id="PF07690">
    <property type="entry name" value="MFS_1"/>
    <property type="match status" value="1"/>
</dbReference>
<sequence>MEADQKKINPWNVYPGAFIGWMVDGFDLSMMFLLIPILAPQFFPKSSAIAIIGVWSIYTITLVFRPLGGILFGILGDKIGRRKAIFAAVAGLGLSVFLTGFLPNYHTIGVWAPILLTFLRVLTGIFAGGEYSNSAVIIVESAEKDKRGRWGGAIQAGYAVGFLVAAILFLFLHYAIPKESFANYGWRWMFWSSIFLTVIALLVVKYRMIESAKWEKAKEEGKTKKMPLTEILKNGETLKEVLTGILFMVGMSWIYGLTLGFFPTVLALGKQFVFPQTLYVVIIALTAAVIGYLSSGFVSDYIGRRKTVITFSLIAIIISLFATQIISKTTNFTYCAVFASILGFFSAGLYGVTPTYLSERFSTHVRSTAVGISFNFGFIFGNWGTAILLVFTKISSSNFPNMWSAFIIFGEVLVMLSALLSKETKDIELH</sequence>
<gene>
    <name evidence="9" type="ORF">TDSAC_1235</name>
</gene>
<keyword evidence="5 7" id="KW-1133">Transmembrane helix</keyword>
<comment type="subcellular location">
    <subcellularLocation>
        <location evidence="1">Cell membrane</location>
        <topology evidence="1">Multi-pass membrane protein</topology>
    </subcellularLocation>
</comment>
<feature type="transmembrane region" description="Helical" evidence="7">
    <location>
        <begin position="278"/>
        <end position="295"/>
    </location>
</feature>
<reference evidence="9 10" key="1">
    <citation type="submission" date="2017-04" db="EMBL/GenBank/DDBJ databases">
        <title>Genomic insights into metabolism of Thermodesulfobium acidiphilum.</title>
        <authorList>
            <person name="Toshchakov S.V."/>
            <person name="Frolov E.N."/>
            <person name="Kublanov I.V."/>
            <person name="Samarov N.I."/>
            <person name="Novikov A."/>
            <person name="Lebedinsky A.V."/>
            <person name="Bonch-Osmolovskaya E.A."/>
            <person name="Chernyh N.A."/>
        </authorList>
    </citation>
    <scope>NUCLEOTIDE SEQUENCE [LARGE SCALE GENOMIC DNA]</scope>
    <source>
        <strain evidence="9 10">3127-1</strain>
    </source>
</reference>
<dbReference type="GO" id="GO:0022857">
    <property type="term" value="F:transmembrane transporter activity"/>
    <property type="evidence" value="ECO:0007669"/>
    <property type="project" value="InterPro"/>
</dbReference>
<feature type="transmembrane region" description="Helical" evidence="7">
    <location>
        <begin position="188"/>
        <end position="206"/>
    </location>
</feature>
<evidence type="ECO:0000256" key="6">
    <source>
        <dbReference type="ARBA" id="ARBA00023136"/>
    </source>
</evidence>
<evidence type="ECO:0000256" key="7">
    <source>
        <dbReference type="SAM" id="Phobius"/>
    </source>
</evidence>
<dbReference type="InterPro" id="IPR020846">
    <property type="entry name" value="MFS_dom"/>
</dbReference>
<feature type="transmembrane region" description="Helical" evidence="7">
    <location>
        <begin position="84"/>
        <end position="102"/>
    </location>
</feature>
<keyword evidence="6 7" id="KW-0472">Membrane</keyword>
<dbReference type="AlphaFoldDB" id="A0A2R4W183"/>
<dbReference type="Proteomes" id="UP000244792">
    <property type="component" value="Chromosome"/>
</dbReference>
<accession>A0A2R4W183</accession>
<feature type="transmembrane region" description="Helical" evidence="7">
    <location>
        <begin position="47"/>
        <end position="72"/>
    </location>
</feature>
<evidence type="ECO:0000259" key="8">
    <source>
        <dbReference type="PROSITE" id="PS50850"/>
    </source>
</evidence>
<name>A0A2R4W183_THEAF</name>
<protein>
    <submittedName>
        <fullName evidence="9">Sugar phosphate permease</fullName>
    </submittedName>
</protein>
<evidence type="ECO:0000313" key="9">
    <source>
        <dbReference type="EMBL" id="AWB10577.1"/>
    </source>
</evidence>
<keyword evidence="2" id="KW-0813">Transport</keyword>